<comment type="subcellular location">
    <subcellularLocation>
        <location evidence="1">Nucleus</location>
    </subcellularLocation>
</comment>
<dbReference type="SMART" id="SM00353">
    <property type="entry name" value="HLH"/>
    <property type="match status" value="1"/>
</dbReference>
<sequence length="334" mass="36919">MVQGESQEGFFWNTHPWVMSEKSGSGGSTESGSKEKSASAKNQLVDSSIDNNETQIKQHEMGSTGGSNGGAQETIATVIGGGSLRNGDAFKTENVDDKKVNNQDNKGNGGVDPTEHELHIWTERERRKKMRNMFHQLHALLPQLSPKADKSTIVDEAVNHIKTLQQTLQKLQRKKRERFHCLSTNTGIASIIQPQGLILNTRESFLADQASPNNHFVMVSPAPSSTSFSFPIRSPTVFQTWTSSNVTLNVCGLDAHISICSPRKPGLVTTICFVLEKHKLDIVSAHISSDQMKIFFMIHAHANTHNQFGESFPYDEVFKQAAAEIMLWVTSKSS</sequence>
<dbReference type="Pfam" id="PF00010">
    <property type="entry name" value="HLH"/>
    <property type="match status" value="1"/>
</dbReference>
<dbReference type="InterPro" id="IPR011598">
    <property type="entry name" value="bHLH_dom"/>
</dbReference>
<dbReference type="PROSITE" id="PS50888">
    <property type="entry name" value="BHLH"/>
    <property type="match status" value="1"/>
</dbReference>
<dbReference type="CDD" id="cd04873">
    <property type="entry name" value="ACT_UUR-ACR-like"/>
    <property type="match status" value="1"/>
</dbReference>
<feature type="domain" description="BHLH" evidence="6">
    <location>
        <begin position="114"/>
        <end position="164"/>
    </location>
</feature>
<evidence type="ECO:0000259" key="6">
    <source>
        <dbReference type="PROSITE" id="PS50888"/>
    </source>
</evidence>
<evidence type="ECO:0000313" key="8">
    <source>
        <dbReference type="Proteomes" id="UP000235145"/>
    </source>
</evidence>
<dbReference type="InterPro" id="IPR044278">
    <property type="entry name" value="BHLH95-like"/>
</dbReference>
<keyword evidence="2" id="KW-0805">Transcription regulation</keyword>
<dbReference type="Gene3D" id="4.10.280.10">
    <property type="entry name" value="Helix-loop-helix DNA-binding domain"/>
    <property type="match status" value="1"/>
</dbReference>
<evidence type="ECO:0000256" key="3">
    <source>
        <dbReference type="ARBA" id="ARBA00023163"/>
    </source>
</evidence>
<name>A0A9R1UDF2_LACSA</name>
<dbReference type="GO" id="GO:0046983">
    <property type="term" value="F:protein dimerization activity"/>
    <property type="evidence" value="ECO:0007669"/>
    <property type="project" value="InterPro"/>
</dbReference>
<organism evidence="7 8">
    <name type="scientific">Lactuca sativa</name>
    <name type="common">Garden lettuce</name>
    <dbReference type="NCBI Taxonomy" id="4236"/>
    <lineage>
        <taxon>Eukaryota</taxon>
        <taxon>Viridiplantae</taxon>
        <taxon>Streptophyta</taxon>
        <taxon>Embryophyta</taxon>
        <taxon>Tracheophyta</taxon>
        <taxon>Spermatophyta</taxon>
        <taxon>Magnoliopsida</taxon>
        <taxon>eudicotyledons</taxon>
        <taxon>Gunneridae</taxon>
        <taxon>Pentapetalae</taxon>
        <taxon>asterids</taxon>
        <taxon>campanulids</taxon>
        <taxon>Asterales</taxon>
        <taxon>Asteraceae</taxon>
        <taxon>Cichorioideae</taxon>
        <taxon>Cichorieae</taxon>
        <taxon>Lactucinae</taxon>
        <taxon>Lactuca</taxon>
    </lineage>
</organism>
<dbReference type="AlphaFoldDB" id="A0A9R1UDF2"/>
<feature type="region of interest" description="Disordered" evidence="5">
    <location>
        <begin position="1"/>
        <end position="48"/>
    </location>
</feature>
<dbReference type="Pfam" id="PF22754">
    <property type="entry name" value="bHLH-TF_ACT-like_plant"/>
    <property type="match status" value="1"/>
</dbReference>
<evidence type="ECO:0000256" key="1">
    <source>
        <dbReference type="ARBA" id="ARBA00004123"/>
    </source>
</evidence>
<evidence type="ECO:0000256" key="4">
    <source>
        <dbReference type="ARBA" id="ARBA00023242"/>
    </source>
</evidence>
<dbReference type="GO" id="GO:0009960">
    <property type="term" value="P:endosperm development"/>
    <property type="evidence" value="ECO:0007669"/>
    <property type="project" value="InterPro"/>
</dbReference>
<dbReference type="PANTHER" id="PTHR46772:SF8">
    <property type="entry name" value="TRANSCRIPTION FACTOR BHLH95"/>
    <property type="match status" value="1"/>
</dbReference>
<protein>
    <recommendedName>
        <fullName evidence="6">BHLH domain-containing protein</fullName>
    </recommendedName>
</protein>
<keyword evidence="4" id="KW-0539">Nucleus</keyword>
<keyword evidence="8" id="KW-1185">Reference proteome</keyword>
<dbReference type="PANTHER" id="PTHR46772">
    <property type="entry name" value="BHLH DOMAIN-CONTAINING PROTEIN"/>
    <property type="match status" value="1"/>
</dbReference>
<dbReference type="InterPro" id="IPR036638">
    <property type="entry name" value="HLH_DNA-bd_sf"/>
</dbReference>
<reference evidence="7 8" key="1">
    <citation type="journal article" date="2017" name="Nat. Commun.">
        <title>Genome assembly with in vitro proximity ligation data and whole-genome triplication in lettuce.</title>
        <authorList>
            <person name="Reyes-Chin-Wo S."/>
            <person name="Wang Z."/>
            <person name="Yang X."/>
            <person name="Kozik A."/>
            <person name="Arikit S."/>
            <person name="Song C."/>
            <person name="Xia L."/>
            <person name="Froenicke L."/>
            <person name="Lavelle D.O."/>
            <person name="Truco M.J."/>
            <person name="Xia R."/>
            <person name="Zhu S."/>
            <person name="Xu C."/>
            <person name="Xu H."/>
            <person name="Xu X."/>
            <person name="Cox K."/>
            <person name="Korf I."/>
            <person name="Meyers B.C."/>
            <person name="Michelmore R.W."/>
        </authorList>
    </citation>
    <scope>NUCLEOTIDE SEQUENCE [LARGE SCALE GENOMIC DNA]</scope>
    <source>
        <strain evidence="8">cv. Salinas</strain>
        <tissue evidence="7">Seedlings</tissue>
    </source>
</reference>
<evidence type="ECO:0000313" key="7">
    <source>
        <dbReference type="EMBL" id="KAJ0185097.1"/>
    </source>
</evidence>
<dbReference type="InterPro" id="IPR054502">
    <property type="entry name" value="bHLH-TF_ACT-like_plant"/>
</dbReference>
<comment type="caution">
    <text evidence="7">The sequence shown here is derived from an EMBL/GenBank/DDBJ whole genome shotgun (WGS) entry which is preliminary data.</text>
</comment>
<feature type="compositionally biased region" description="Basic and acidic residues" evidence="5">
    <location>
        <begin position="88"/>
        <end position="101"/>
    </location>
</feature>
<evidence type="ECO:0000256" key="2">
    <source>
        <dbReference type="ARBA" id="ARBA00023015"/>
    </source>
</evidence>
<dbReference type="EMBL" id="NBSK02000009">
    <property type="protein sequence ID" value="KAJ0185097.1"/>
    <property type="molecule type" value="Genomic_DNA"/>
</dbReference>
<evidence type="ECO:0000256" key="5">
    <source>
        <dbReference type="SAM" id="MobiDB-lite"/>
    </source>
</evidence>
<proteinExistence type="predicted"/>
<accession>A0A9R1UDF2</accession>
<keyword evidence="3" id="KW-0804">Transcription</keyword>
<dbReference type="InterPro" id="IPR045239">
    <property type="entry name" value="bHLH95_bHLH"/>
</dbReference>
<dbReference type="CDD" id="cd11393">
    <property type="entry name" value="bHLH_AtbHLH_like"/>
    <property type="match status" value="1"/>
</dbReference>
<feature type="region of interest" description="Disordered" evidence="5">
    <location>
        <begin position="81"/>
        <end position="114"/>
    </location>
</feature>
<dbReference type="SUPFAM" id="SSF47459">
    <property type="entry name" value="HLH, helix-loop-helix DNA-binding domain"/>
    <property type="match status" value="1"/>
</dbReference>
<dbReference type="Gramene" id="rna-gnl|WGS:NBSK|LSAT_9X110961_mrna">
    <property type="protein sequence ID" value="cds-PLY92343.1"/>
    <property type="gene ID" value="gene-LSAT_9X110961"/>
</dbReference>
<gene>
    <name evidence="7" type="ORF">LSAT_V11C900500440</name>
</gene>
<dbReference type="GO" id="GO:0005634">
    <property type="term" value="C:nucleus"/>
    <property type="evidence" value="ECO:0007669"/>
    <property type="project" value="UniProtKB-SubCell"/>
</dbReference>
<dbReference type="Proteomes" id="UP000235145">
    <property type="component" value="Unassembled WGS sequence"/>
</dbReference>
<dbReference type="GO" id="GO:0003700">
    <property type="term" value="F:DNA-binding transcription factor activity"/>
    <property type="evidence" value="ECO:0007669"/>
    <property type="project" value="InterPro"/>
</dbReference>